<feature type="transmembrane region" description="Helical" evidence="1">
    <location>
        <begin position="102"/>
        <end position="125"/>
    </location>
</feature>
<name>A0A0M2PVV0_PROHO</name>
<dbReference type="STRING" id="317619.GCA_000332315_01071"/>
<evidence type="ECO:0000313" key="3">
    <source>
        <dbReference type="Proteomes" id="UP000034681"/>
    </source>
</evidence>
<gene>
    <name evidence="2" type="ORF">PROH_11460</name>
</gene>
<evidence type="ECO:0000256" key="1">
    <source>
        <dbReference type="SAM" id="Phobius"/>
    </source>
</evidence>
<reference evidence="2" key="1">
    <citation type="submission" date="2012-04" db="EMBL/GenBank/DDBJ databases">
        <authorList>
            <person name="Borisov I.G."/>
            <person name="Ivanikova N.V."/>
            <person name="Pinevich A.V."/>
        </authorList>
    </citation>
    <scope>NUCLEOTIDE SEQUENCE</scope>
    <source>
        <strain evidence="2">CALU 1027</strain>
    </source>
</reference>
<proteinExistence type="predicted"/>
<keyword evidence="1" id="KW-0472">Membrane</keyword>
<keyword evidence="3" id="KW-1185">Reference proteome</keyword>
<protein>
    <recommendedName>
        <fullName evidence="4">Transcription factor zinc-finger domain-containing protein</fullName>
    </recommendedName>
</protein>
<evidence type="ECO:0008006" key="4">
    <source>
        <dbReference type="Google" id="ProtNLM"/>
    </source>
</evidence>
<sequence length="128" mass="14170">MTLNAPFPEPCPNCGPQGHLMAILLTDALGCDRCQGIFVIQPDGQTLEQMASPTPQPRQWRWDGQQWRRLRPPSDRWRWGLTGVVTLGLLALPLVLNGPVPGLMVLWLGVFGVGVVLAGLVVWMAHRR</sequence>
<feature type="transmembrane region" description="Helical" evidence="1">
    <location>
        <begin position="77"/>
        <end position="96"/>
    </location>
</feature>
<comment type="caution">
    <text evidence="2">The sequence shown here is derived from an EMBL/GenBank/DDBJ whole genome shotgun (WGS) entry which is preliminary data.</text>
</comment>
<dbReference type="AlphaFoldDB" id="A0A0M2PVV0"/>
<organism evidence="2 3">
    <name type="scientific">Prochlorothrix hollandica PCC 9006 = CALU 1027</name>
    <dbReference type="NCBI Taxonomy" id="317619"/>
    <lineage>
        <taxon>Bacteria</taxon>
        <taxon>Bacillati</taxon>
        <taxon>Cyanobacteriota</taxon>
        <taxon>Cyanophyceae</taxon>
        <taxon>Prochlorotrichales</taxon>
        <taxon>Prochlorotrichaceae</taxon>
        <taxon>Prochlorothrix</taxon>
    </lineage>
</organism>
<evidence type="ECO:0000313" key="2">
    <source>
        <dbReference type="EMBL" id="KKJ00290.1"/>
    </source>
</evidence>
<dbReference type="Proteomes" id="UP000034681">
    <property type="component" value="Unassembled WGS sequence"/>
</dbReference>
<dbReference type="EMBL" id="AJTX02000004">
    <property type="protein sequence ID" value="KKJ00290.1"/>
    <property type="molecule type" value="Genomic_DNA"/>
</dbReference>
<dbReference type="eggNOG" id="ENOG502ZF0D">
    <property type="taxonomic scope" value="Bacteria"/>
</dbReference>
<accession>A0A0M2PVV0</accession>
<keyword evidence="1" id="KW-1133">Transmembrane helix</keyword>
<keyword evidence="1" id="KW-0812">Transmembrane</keyword>